<dbReference type="AlphaFoldDB" id="A0A5A9XR71"/>
<evidence type="ECO:0000256" key="1">
    <source>
        <dbReference type="ARBA" id="ARBA00004418"/>
    </source>
</evidence>
<evidence type="ECO:0000313" key="9">
    <source>
        <dbReference type="EMBL" id="KAA0895330.1"/>
    </source>
</evidence>
<dbReference type="InterPro" id="IPR033954">
    <property type="entry name" value="DiS-bond_Isoase_DsbC/G"/>
</dbReference>
<reference evidence="9 10" key="1">
    <citation type="submission" date="2019-04" db="EMBL/GenBank/DDBJ databases">
        <title>Geobacter ruber sp. nov., ferric-reducing bacteria isolated from paddy soil.</title>
        <authorList>
            <person name="Xu Z."/>
            <person name="Masuda Y."/>
            <person name="Itoh H."/>
            <person name="Senoo K."/>
        </authorList>
    </citation>
    <scope>NUCLEOTIDE SEQUENCE [LARGE SCALE GENOMIC DNA]</scope>
    <source>
        <strain evidence="9 10">Red88</strain>
    </source>
</reference>
<feature type="chain" id="PRO_5039897910" evidence="7">
    <location>
        <begin position="22"/>
        <end position="261"/>
    </location>
</feature>
<dbReference type="Proteomes" id="UP000324298">
    <property type="component" value="Unassembled WGS sequence"/>
</dbReference>
<dbReference type="EMBL" id="SRSD01000001">
    <property type="protein sequence ID" value="KAA0895330.1"/>
    <property type="molecule type" value="Genomic_DNA"/>
</dbReference>
<evidence type="ECO:0000256" key="7">
    <source>
        <dbReference type="SAM" id="SignalP"/>
    </source>
</evidence>
<feature type="domain" description="Thioredoxin" evidence="8">
    <location>
        <begin position="87"/>
        <end position="261"/>
    </location>
</feature>
<dbReference type="PANTHER" id="PTHR35272:SF3">
    <property type="entry name" value="THIOL:DISULFIDE INTERCHANGE PROTEIN DSBC"/>
    <property type="match status" value="1"/>
</dbReference>
<evidence type="ECO:0000256" key="2">
    <source>
        <dbReference type="ARBA" id="ARBA00009813"/>
    </source>
</evidence>
<dbReference type="InterPro" id="IPR051470">
    <property type="entry name" value="Thiol:disulfide_interchange"/>
</dbReference>
<organism evidence="9 10">
    <name type="scientific">Oryzomonas rubra</name>
    <dbReference type="NCBI Taxonomy" id="2509454"/>
    <lineage>
        <taxon>Bacteria</taxon>
        <taxon>Pseudomonadati</taxon>
        <taxon>Thermodesulfobacteriota</taxon>
        <taxon>Desulfuromonadia</taxon>
        <taxon>Geobacterales</taxon>
        <taxon>Geobacteraceae</taxon>
        <taxon>Oryzomonas</taxon>
    </lineage>
</organism>
<dbReference type="Pfam" id="PF13098">
    <property type="entry name" value="Thioredoxin_2"/>
    <property type="match status" value="1"/>
</dbReference>
<evidence type="ECO:0000256" key="6">
    <source>
        <dbReference type="ARBA" id="ARBA00023284"/>
    </source>
</evidence>
<keyword evidence="4" id="KW-0574">Periplasm</keyword>
<dbReference type="RefSeq" id="WP_149305910.1">
    <property type="nucleotide sequence ID" value="NZ_SRSD01000001.1"/>
</dbReference>
<accession>A0A5A9XR71</accession>
<evidence type="ECO:0000313" key="10">
    <source>
        <dbReference type="Proteomes" id="UP000324298"/>
    </source>
</evidence>
<dbReference type="InterPro" id="IPR018950">
    <property type="entry name" value="DiS-bond_isomerase_DsbC/G_N"/>
</dbReference>
<gene>
    <name evidence="9" type="ORF">ET418_02080</name>
</gene>
<dbReference type="Gene3D" id="3.10.450.70">
    <property type="entry name" value="Disulphide bond isomerase, DsbC/G, N-terminal"/>
    <property type="match status" value="1"/>
</dbReference>
<keyword evidence="5" id="KW-1015">Disulfide bond</keyword>
<dbReference type="InterPro" id="IPR012336">
    <property type="entry name" value="Thioredoxin-like_fold"/>
</dbReference>
<dbReference type="Pfam" id="PF10411">
    <property type="entry name" value="DsbC_N"/>
    <property type="match status" value="1"/>
</dbReference>
<feature type="signal peptide" evidence="7">
    <location>
        <begin position="1"/>
        <end position="21"/>
    </location>
</feature>
<dbReference type="GO" id="GO:0042597">
    <property type="term" value="C:periplasmic space"/>
    <property type="evidence" value="ECO:0007669"/>
    <property type="project" value="UniProtKB-SubCell"/>
</dbReference>
<dbReference type="SUPFAM" id="SSF54423">
    <property type="entry name" value="DsbC/DsbG N-terminal domain-like"/>
    <property type="match status" value="1"/>
</dbReference>
<comment type="caution">
    <text evidence="9">The sequence shown here is derived from an EMBL/GenBank/DDBJ whole genome shotgun (WGS) entry which is preliminary data.</text>
</comment>
<evidence type="ECO:0000256" key="4">
    <source>
        <dbReference type="ARBA" id="ARBA00022764"/>
    </source>
</evidence>
<dbReference type="InterPro" id="IPR036249">
    <property type="entry name" value="Thioredoxin-like_sf"/>
</dbReference>
<dbReference type="OrthoDB" id="9800545at2"/>
<comment type="similarity">
    <text evidence="2">Belongs to the thioredoxin family. DsbC subfamily.</text>
</comment>
<keyword evidence="3 7" id="KW-0732">Signal</keyword>
<dbReference type="CDD" id="cd03020">
    <property type="entry name" value="DsbA_DsbC_DsbG"/>
    <property type="match status" value="1"/>
</dbReference>
<evidence type="ECO:0000256" key="5">
    <source>
        <dbReference type="ARBA" id="ARBA00023157"/>
    </source>
</evidence>
<dbReference type="Gene3D" id="3.40.30.10">
    <property type="entry name" value="Glutaredoxin"/>
    <property type="match status" value="1"/>
</dbReference>
<sequence length="261" mass="28297">MFKILFSAAALISLFTTPLFAMDKVGHSNDCTSCHTFSITEAAELLKGAGGTVKSVKPAPIKGMFEVLMEKDGRQGVVYIDYAKKRLMQGLIIDLTTLQPVSAHVPEQSQQKQVTSLDTKTIPLENSIVMGNPTGAKKLYVFTDPDCPYCRKFHAELKTLAKTTSDVAIYIVPFPLPMHPGAYDKARAILEVKSLDVLDKAFEGKEVPKPAKDASKAQVDANIKFGNANGISGTPTLVLPDGKILVGGRDAETLKKMLEEK</sequence>
<dbReference type="InterPro" id="IPR013766">
    <property type="entry name" value="Thioredoxin_domain"/>
</dbReference>
<keyword evidence="10" id="KW-1185">Reference proteome</keyword>
<evidence type="ECO:0000256" key="3">
    <source>
        <dbReference type="ARBA" id="ARBA00022729"/>
    </source>
</evidence>
<dbReference type="PANTHER" id="PTHR35272">
    <property type="entry name" value="THIOL:DISULFIDE INTERCHANGE PROTEIN DSBC-RELATED"/>
    <property type="match status" value="1"/>
</dbReference>
<evidence type="ECO:0000259" key="8">
    <source>
        <dbReference type="PROSITE" id="PS51352"/>
    </source>
</evidence>
<proteinExistence type="inferred from homology"/>
<dbReference type="PROSITE" id="PS51352">
    <property type="entry name" value="THIOREDOXIN_2"/>
    <property type="match status" value="1"/>
</dbReference>
<comment type="subcellular location">
    <subcellularLocation>
        <location evidence="1">Periplasm</location>
    </subcellularLocation>
</comment>
<protein>
    <submittedName>
        <fullName evidence="9">DsbC family protein</fullName>
    </submittedName>
</protein>
<keyword evidence="6" id="KW-0676">Redox-active center</keyword>
<dbReference type="SUPFAM" id="SSF52833">
    <property type="entry name" value="Thioredoxin-like"/>
    <property type="match status" value="1"/>
</dbReference>
<dbReference type="InterPro" id="IPR009094">
    <property type="entry name" value="DiS-bond_isomerase_DsbC/G_N_sf"/>
</dbReference>
<name>A0A5A9XR71_9BACT</name>